<dbReference type="GO" id="GO:0005886">
    <property type="term" value="C:plasma membrane"/>
    <property type="evidence" value="ECO:0007669"/>
    <property type="project" value="UniProtKB-SubCell"/>
</dbReference>
<dbReference type="InterPro" id="IPR045070">
    <property type="entry name" value="MATE_MepA-like"/>
</dbReference>
<evidence type="ECO:0000256" key="9">
    <source>
        <dbReference type="ARBA" id="ARBA00023251"/>
    </source>
</evidence>
<feature type="transmembrane region" description="Helical" evidence="11">
    <location>
        <begin position="445"/>
        <end position="467"/>
    </location>
</feature>
<keyword evidence="6 11" id="KW-0812">Transmembrane</keyword>
<feature type="transmembrane region" description="Helical" evidence="11">
    <location>
        <begin position="409"/>
        <end position="433"/>
    </location>
</feature>
<feature type="transmembrane region" description="Helical" evidence="11">
    <location>
        <begin position="215"/>
        <end position="235"/>
    </location>
</feature>
<keyword evidence="4" id="KW-0813">Transport</keyword>
<feature type="transmembrane region" description="Helical" evidence="11">
    <location>
        <begin position="241"/>
        <end position="261"/>
    </location>
</feature>
<sequence length="503" mass="54091">MQRDDKEQKTNVSAPENGGAERETGASAEQRERPDLPESGEENAGSAVSELGTAPVGKLVAKLAVPAVLAQLINLLYNLVDRMYVGGIPAVGTDALAGLGVVFPITLIVSAFSSLVGMGGAPLASIFLGERRKNDAERVFNAGAVLLVLFGVCLTAVVLAAGDPLVRLFGAPDSSFSYASEYLFVYGTGTLFVMLSLGLNPFITAQGYSFTSMATVAIGAVLNIALDPLFIFAFGMGVRGAALATVLSQGISALWVTLFFFRKKSQFRFRRQYFFPQAKTVGRMLLLGLSPFIMSVTESAIQIVFNVNLRIYSEGNSDYTAALTIMLSAVQMVCLPLNGLGTGVQPLVSYNYGCGNSARIRKTIKIVAVIALCGSASIWLLSILAPQVYGYMFSASESVMELVKKYTPFFMMGTVMFFAQMTLQNVFVALNQAKISIFLACLRKVILLIPLCFLLPLAFGVSGVFYSEGIADILAGIVTAATFFTAVPRILRRRERELARRQE</sequence>
<dbReference type="InterPro" id="IPR051327">
    <property type="entry name" value="MATE_MepA_subfamily"/>
</dbReference>
<feature type="transmembrane region" description="Helical" evidence="11">
    <location>
        <begin position="282"/>
        <end position="307"/>
    </location>
</feature>
<dbReference type="GO" id="GO:0042910">
    <property type="term" value="F:xenobiotic transmembrane transporter activity"/>
    <property type="evidence" value="ECO:0007669"/>
    <property type="project" value="InterPro"/>
</dbReference>
<keyword evidence="8 11" id="KW-0472">Membrane</keyword>
<feature type="compositionally biased region" description="Basic and acidic residues" evidence="10">
    <location>
        <begin position="19"/>
        <end position="36"/>
    </location>
</feature>
<evidence type="ECO:0000256" key="8">
    <source>
        <dbReference type="ARBA" id="ARBA00023136"/>
    </source>
</evidence>
<feature type="transmembrane region" description="Helical" evidence="11">
    <location>
        <begin position="59"/>
        <end position="77"/>
    </location>
</feature>
<proteinExistence type="inferred from homology"/>
<keyword evidence="5" id="KW-1003">Cell membrane</keyword>
<evidence type="ECO:0000256" key="6">
    <source>
        <dbReference type="ARBA" id="ARBA00022692"/>
    </source>
</evidence>
<dbReference type="GO" id="GO:0046677">
    <property type="term" value="P:response to antibiotic"/>
    <property type="evidence" value="ECO:0007669"/>
    <property type="project" value="UniProtKB-KW"/>
</dbReference>
<evidence type="ECO:0000256" key="11">
    <source>
        <dbReference type="SAM" id="Phobius"/>
    </source>
</evidence>
<evidence type="ECO:0000256" key="10">
    <source>
        <dbReference type="SAM" id="MobiDB-lite"/>
    </source>
</evidence>
<dbReference type="Pfam" id="PF01554">
    <property type="entry name" value="MatE"/>
    <property type="match status" value="2"/>
</dbReference>
<dbReference type="NCBIfam" id="TIGR00797">
    <property type="entry name" value="matE"/>
    <property type="match status" value="1"/>
</dbReference>
<feature type="region of interest" description="Disordered" evidence="10">
    <location>
        <begin position="1"/>
        <end position="48"/>
    </location>
</feature>
<protein>
    <recommendedName>
        <fullName evidence="3">Multidrug export protein MepA</fullName>
    </recommendedName>
</protein>
<organism evidence="12 13">
    <name type="scientific">Candidatus Borkfalkia excrementigallinarum</name>
    <dbReference type="NCBI Taxonomy" id="2838506"/>
    <lineage>
        <taxon>Bacteria</taxon>
        <taxon>Bacillati</taxon>
        <taxon>Bacillota</taxon>
        <taxon>Clostridia</taxon>
        <taxon>Christensenellales</taxon>
        <taxon>Christensenellaceae</taxon>
        <taxon>Candidatus Borkfalkia</taxon>
    </lineage>
</organism>
<dbReference type="InterPro" id="IPR048279">
    <property type="entry name" value="MdtK-like"/>
</dbReference>
<feature type="transmembrane region" description="Helical" evidence="11">
    <location>
        <begin position="182"/>
        <end position="203"/>
    </location>
</feature>
<feature type="transmembrane region" description="Helical" evidence="11">
    <location>
        <begin position="473"/>
        <end position="491"/>
    </location>
</feature>
<evidence type="ECO:0000313" key="13">
    <source>
        <dbReference type="Proteomes" id="UP000886750"/>
    </source>
</evidence>
<evidence type="ECO:0000256" key="4">
    <source>
        <dbReference type="ARBA" id="ARBA00022448"/>
    </source>
</evidence>
<evidence type="ECO:0000256" key="7">
    <source>
        <dbReference type="ARBA" id="ARBA00022989"/>
    </source>
</evidence>
<evidence type="ECO:0000256" key="3">
    <source>
        <dbReference type="ARBA" id="ARBA00022106"/>
    </source>
</evidence>
<evidence type="ECO:0000313" key="12">
    <source>
        <dbReference type="EMBL" id="HIY96474.1"/>
    </source>
</evidence>
<dbReference type="Proteomes" id="UP000886750">
    <property type="component" value="Unassembled WGS sequence"/>
</dbReference>
<keyword evidence="9" id="KW-0046">Antibiotic resistance</keyword>
<dbReference type="CDD" id="cd13143">
    <property type="entry name" value="MATE_MepA_like"/>
    <property type="match status" value="1"/>
</dbReference>
<dbReference type="PANTHER" id="PTHR43823:SF3">
    <property type="entry name" value="MULTIDRUG EXPORT PROTEIN MEPA"/>
    <property type="match status" value="1"/>
</dbReference>
<reference evidence="12" key="2">
    <citation type="submission" date="2021-04" db="EMBL/GenBank/DDBJ databases">
        <authorList>
            <person name="Gilroy R."/>
        </authorList>
    </citation>
    <scope>NUCLEOTIDE SEQUENCE</scope>
    <source>
        <strain evidence="12">1345</strain>
    </source>
</reference>
<dbReference type="GO" id="GO:0015297">
    <property type="term" value="F:antiporter activity"/>
    <property type="evidence" value="ECO:0007669"/>
    <property type="project" value="InterPro"/>
</dbReference>
<comment type="caution">
    <text evidence="12">The sequence shown here is derived from an EMBL/GenBank/DDBJ whole genome shotgun (WGS) entry which is preliminary data.</text>
</comment>
<comment type="similarity">
    <text evidence="2">Belongs to the multi antimicrobial extrusion (MATE) (TC 2.A.66.1) family. MepA subfamily.</text>
</comment>
<reference evidence="12" key="1">
    <citation type="journal article" date="2021" name="PeerJ">
        <title>Extensive microbial diversity within the chicken gut microbiome revealed by metagenomics and culture.</title>
        <authorList>
            <person name="Gilroy R."/>
            <person name="Ravi A."/>
            <person name="Getino M."/>
            <person name="Pursley I."/>
            <person name="Horton D.L."/>
            <person name="Alikhan N.F."/>
            <person name="Baker D."/>
            <person name="Gharbi K."/>
            <person name="Hall N."/>
            <person name="Watson M."/>
            <person name="Adriaenssens E.M."/>
            <person name="Foster-Nyarko E."/>
            <person name="Jarju S."/>
            <person name="Secka A."/>
            <person name="Antonio M."/>
            <person name="Oren A."/>
            <person name="Chaudhuri R.R."/>
            <person name="La Ragione R."/>
            <person name="Hildebrand F."/>
            <person name="Pallen M.J."/>
        </authorList>
    </citation>
    <scope>NUCLEOTIDE SEQUENCE</scope>
    <source>
        <strain evidence="12">1345</strain>
    </source>
</reference>
<evidence type="ECO:0000256" key="5">
    <source>
        <dbReference type="ARBA" id="ARBA00022475"/>
    </source>
</evidence>
<dbReference type="InterPro" id="IPR002528">
    <property type="entry name" value="MATE_fam"/>
</dbReference>
<name>A0A9D1ZYT1_9FIRM</name>
<keyword evidence="7 11" id="KW-1133">Transmembrane helix</keyword>
<feature type="transmembrane region" description="Helical" evidence="11">
    <location>
        <begin position="366"/>
        <end position="389"/>
    </location>
</feature>
<dbReference type="EMBL" id="DXCQ01000023">
    <property type="protein sequence ID" value="HIY96474.1"/>
    <property type="molecule type" value="Genomic_DNA"/>
</dbReference>
<feature type="transmembrane region" description="Helical" evidence="11">
    <location>
        <begin position="319"/>
        <end position="340"/>
    </location>
</feature>
<feature type="transmembrane region" description="Helical" evidence="11">
    <location>
        <begin position="139"/>
        <end position="162"/>
    </location>
</feature>
<dbReference type="PIRSF" id="PIRSF006603">
    <property type="entry name" value="DinF"/>
    <property type="match status" value="1"/>
</dbReference>
<feature type="transmembrane region" description="Helical" evidence="11">
    <location>
        <begin position="97"/>
        <end position="127"/>
    </location>
</feature>
<dbReference type="PANTHER" id="PTHR43823">
    <property type="entry name" value="SPORULATION PROTEIN YKVU"/>
    <property type="match status" value="1"/>
</dbReference>
<evidence type="ECO:0000256" key="1">
    <source>
        <dbReference type="ARBA" id="ARBA00004651"/>
    </source>
</evidence>
<evidence type="ECO:0000256" key="2">
    <source>
        <dbReference type="ARBA" id="ARBA00008417"/>
    </source>
</evidence>
<accession>A0A9D1ZYT1</accession>
<gene>
    <name evidence="12" type="ORF">H9729_02185</name>
</gene>
<dbReference type="AlphaFoldDB" id="A0A9D1ZYT1"/>
<comment type="subcellular location">
    <subcellularLocation>
        <location evidence="1">Cell membrane</location>
        <topology evidence="1">Multi-pass membrane protein</topology>
    </subcellularLocation>
</comment>